<keyword evidence="1" id="KW-0802">TPR repeat</keyword>
<dbReference type="InterPro" id="IPR011990">
    <property type="entry name" value="TPR-like_helical_dom_sf"/>
</dbReference>
<feature type="compositionally biased region" description="Low complexity" evidence="2">
    <location>
        <begin position="1016"/>
        <end position="1045"/>
    </location>
</feature>
<feature type="region of interest" description="Disordered" evidence="2">
    <location>
        <begin position="411"/>
        <end position="454"/>
    </location>
</feature>
<dbReference type="Pfam" id="PF13181">
    <property type="entry name" value="TPR_8"/>
    <property type="match status" value="1"/>
</dbReference>
<feature type="repeat" description="TPR" evidence="1">
    <location>
        <begin position="492"/>
        <end position="525"/>
    </location>
</feature>
<feature type="compositionally biased region" description="Low complexity" evidence="2">
    <location>
        <begin position="196"/>
        <end position="206"/>
    </location>
</feature>
<evidence type="ECO:0000256" key="2">
    <source>
        <dbReference type="SAM" id="MobiDB-lite"/>
    </source>
</evidence>
<keyword evidence="4" id="KW-1185">Reference proteome</keyword>
<feature type="compositionally biased region" description="Polar residues" evidence="2">
    <location>
        <begin position="359"/>
        <end position="369"/>
    </location>
</feature>
<sequence>MLEGNGRKLIEERDRVLKGTAQHNTTGRKIIEQQRQEERYSLSKRISDARRRKDDRILATHYNNIWHMIRRINDNRTHIDKDNMIGKGGKNRSSISCKKSSGVSSMDKKHSNRISKSGIEEWKGTFISDKKMELKTRILRQIIENDISDDEHTIILLLQRIRLKLMSAMPNSNGDIDSDTIIQLFNELEDELQLPHGSSSSTSILPSHHHHHHHTTTTTTTSVSIDKNTAYYAPIVAAVQASRHHSRDGGNGHIGSSSSSPLSHIPKRRSNKTALAAAQAMTPPEGMDLDTLYHGDPEVNLQDFIPLAERAEEAEERIMSGIKRSRRRTTGGGGGGQRQSSSIPGSTADDIEMGISSDGDIQSHASSWLSDGDYDDDEGGDGIGVGEDESSGLSSYDSSDLDDLLMSNNASQFLKSKARHRRRRRKKLKERKAKGLKPKKHKRPTVASGPSKKVSPEVREMLGKANNAFLKRDYETAIDDLKEAIRLGPGVPDPFLTLGLIYEEMGDSKKALEVLLVAAHLTPGDTQLWKRLAERSRDELGNYTQAAYCYHRCWRSIQDDTTDEAKSVLWDMADCFMKIKRYSRAARYLQMLFDLHPGDLVIGRMLSKALYLQADKPATAKVLELCLGVDGDVKQPEDITTLQEAQQQTIPPDADLMNMLCEVYIDLREYGKCRAILTKFLLPYGISMIDEEALVTALSVQPIDLVVKLGVAEAYYYTHIGTSSSTTAAAAAAQSARTTEEALAIGRKEVSASVLAKACCRVLLMAAAQEMEDNGGQSPTGLEDLHLQLADAMHDNGHTKEALELLVALAQPGKVIDPVHAKTLCGRIGNYYYALGDIENAGIYLERAVETKAINAARSSAAAAESWNPNDDITSAAAGGGIGGGGVTRDNDISQNDPTVLVQLSDIWRRLGRSADADRLLLESLSYEDLLMCRSLPRAHSTKERKAAYTALLNMLDSGELQVDNDDDDDNNDIPPDVQDKRLKFASAWISLMRDCELDNQRASRYRRSQYPQYFNTNTTTHPTSPSKKVHKGSSSSGGTTPRQQQGGGGGSGGGLTPLINFGRNDPKAVAEAKAKEGMPALPRIKKEMQLLAIDDIYGDKALVDFIVRGSYVCHLVGREQEAVEIIETVLHARRKRWSSSNTPTTDTTSSSATTTATDKISVLHPTIMTTTGADDTDNTNNNNATVVGSGLDNISRLEKASFNLAIKARMRKVVFKYLRQRAVNNAHEKDYSTLSRTLSFLSKLMFYDTAAGEEEAGFSVHSDEVKGKTTMRRGTKPDQLEFIDQRAWLIRQAIKHPQLSVFHLADRLYREALKVIEEARNNNIQVEDEVEYIRVAAAYNLATLHVQTELLLSSAQASGVVAITAAGVHSVMEPVVAGSVYRAVTRTFPIVWLVTMPIFYLNRRSACRRESAMERLKDSAESFNLMNVESLAPKLDVREFDEATGVDAEKEAARLLRRGMKMLEAEDIHRGELVKGIEYLSSLPDGRKCFRSIEMEALHAIIVYDVRSDRGTFEKRNPPRRLSVGDAGAVCEAITMAYTNGLVENRNWTGSDACVLLKTSILPQLISLPPSSFAFDTITLVLRGCSILPGLCHLGLELLHHYLPLLLDEYKSLEAWQISVILSSIMQLYRDEWIDTYARELGGEIACERCILATRLIRGLMSRKHDPSELARIALGVVRLLPDNPSPTVS</sequence>
<dbReference type="Gene3D" id="1.25.40.10">
    <property type="entry name" value="Tetratricopeptide repeat domain"/>
    <property type="match status" value="3"/>
</dbReference>
<evidence type="ECO:0000313" key="4">
    <source>
        <dbReference type="Proteomes" id="UP000591131"/>
    </source>
</evidence>
<accession>A0A7J6LD23</accession>
<dbReference type="EMBL" id="JAAPAO010000557">
    <property type="protein sequence ID" value="KAF4657148.1"/>
    <property type="molecule type" value="Genomic_DNA"/>
</dbReference>
<dbReference type="OrthoDB" id="9991317at2759"/>
<feature type="compositionally biased region" description="Low complexity" evidence="2">
    <location>
        <begin position="91"/>
        <end position="105"/>
    </location>
</feature>
<dbReference type="Proteomes" id="UP000591131">
    <property type="component" value="Unassembled WGS sequence"/>
</dbReference>
<dbReference type="GO" id="GO:0000127">
    <property type="term" value="C:transcription factor TFIIIC complex"/>
    <property type="evidence" value="ECO:0007669"/>
    <property type="project" value="TreeGrafter"/>
</dbReference>
<dbReference type="InterPro" id="IPR039340">
    <property type="entry name" value="Tfc4/TFIIIC-102/Sfc4"/>
</dbReference>
<proteinExistence type="predicted"/>
<dbReference type="PANTHER" id="PTHR23082:SF0">
    <property type="entry name" value="GENERAL TRANSCRIPTION FACTOR 3C POLYPEPTIDE 3"/>
    <property type="match status" value="1"/>
</dbReference>
<evidence type="ECO:0000313" key="3">
    <source>
        <dbReference type="EMBL" id="KAF4657148.1"/>
    </source>
</evidence>
<feature type="region of interest" description="Disordered" evidence="2">
    <location>
        <begin position="83"/>
        <end position="114"/>
    </location>
</feature>
<protein>
    <submittedName>
        <fullName evidence="3">General transcription factor IIIC, polypeptide 3</fullName>
    </submittedName>
</protein>
<feature type="region of interest" description="Disordered" evidence="2">
    <location>
        <begin position="1136"/>
        <end position="1157"/>
    </location>
</feature>
<evidence type="ECO:0000256" key="1">
    <source>
        <dbReference type="PROSITE-ProRule" id="PRU00339"/>
    </source>
</evidence>
<feature type="compositionally biased region" description="Low complexity" evidence="2">
    <location>
        <begin position="1139"/>
        <end position="1157"/>
    </location>
</feature>
<name>A0A7J6LD23_PERCH</name>
<dbReference type="GO" id="GO:0006383">
    <property type="term" value="P:transcription by RNA polymerase III"/>
    <property type="evidence" value="ECO:0007669"/>
    <property type="project" value="InterPro"/>
</dbReference>
<organism evidence="3 4">
    <name type="scientific">Perkinsus chesapeaki</name>
    <name type="common">Clam parasite</name>
    <name type="synonym">Perkinsus andrewsi</name>
    <dbReference type="NCBI Taxonomy" id="330153"/>
    <lineage>
        <taxon>Eukaryota</taxon>
        <taxon>Sar</taxon>
        <taxon>Alveolata</taxon>
        <taxon>Perkinsozoa</taxon>
        <taxon>Perkinsea</taxon>
        <taxon>Perkinsida</taxon>
        <taxon>Perkinsidae</taxon>
        <taxon>Perkinsus</taxon>
    </lineage>
</organism>
<dbReference type="SMART" id="SM00028">
    <property type="entry name" value="TPR"/>
    <property type="match status" value="4"/>
</dbReference>
<feature type="compositionally biased region" description="Basic residues" evidence="2">
    <location>
        <begin position="416"/>
        <end position="444"/>
    </location>
</feature>
<gene>
    <name evidence="3" type="primary">GTF3C3</name>
    <name evidence="3" type="ORF">FOL47_008571</name>
</gene>
<feature type="compositionally biased region" description="Low complexity" evidence="2">
    <location>
        <begin position="254"/>
        <end position="264"/>
    </location>
</feature>
<dbReference type="PANTHER" id="PTHR23082">
    <property type="entry name" value="TRANSCRIPTION INITIATION FACTOR IIIC TFIIIC , POLYPEPTIDE 3-RELATED"/>
    <property type="match status" value="1"/>
</dbReference>
<dbReference type="SUPFAM" id="SSF48452">
    <property type="entry name" value="TPR-like"/>
    <property type="match status" value="2"/>
</dbReference>
<feature type="region of interest" description="Disordered" evidence="2">
    <location>
        <begin position="194"/>
        <end position="222"/>
    </location>
</feature>
<comment type="caution">
    <text evidence="3">The sequence shown here is derived from an EMBL/GenBank/DDBJ whole genome shotgun (WGS) entry which is preliminary data.</text>
</comment>
<feature type="region of interest" description="Disordered" evidence="2">
    <location>
        <begin position="318"/>
        <end position="398"/>
    </location>
</feature>
<dbReference type="PROSITE" id="PS50005">
    <property type="entry name" value="TPR"/>
    <property type="match status" value="1"/>
</dbReference>
<feature type="region of interest" description="Disordered" evidence="2">
    <location>
        <begin position="242"/>
        <end position="279"/>
    </location>
</feature>
<feature type="compositionally biased region" description="Gly residues" evidence="2">
    <location>
        <begin position="1046"/>
        <end position="1056"/>
    </location>
</feature>
<feature type="region of interest" description="Disordered" evidence="2">
    <location>
        <begin position="1009"/>
        <end position="1063"/>
    </location>
</feature>
<dbReference type="InterPro" id="IPR019734">
    <property type="entry name" value="TPR_rpt"/>
</dbReference>
<feature type="compositionally biased region" description="Acidic residues" evidence="2">
    <location>
        <begin position="372"/>
        <end position="390"/>
    </location>
</feature>
<reference evidence="3 4" key="1">
    <citation type="submission" date="2020-04" db="EMBL/GenBank/DDBJ databases">
        <title>Perkinsus chesapeaki whole genome sequence.</title>
        <authorList>
            <person name="Bogema D.R."/>
        </authorList>
    </citation>
    <scope>NUCLEOTIDE SEQUENCE [LARGE SCALE GENOMIC DNA]</scope>
    <source>
        <strain evidence="3">ATCC PRA-425</strain>
    </source>
</reference>